<evidence type="ECO:0000313" key="16">
    <source>
        <dbReference type="Proteomes" id="UP001431572"/>
    </source>
</evidence>
<keyword evidence="8 11" id="KW-0460">Magnesium</keyword>
<dbReference type="SUPFAM" id="SSF53218">
    <property type="entry name" value="Molybdenum cofactor biosynthesis proteins"/>
    <property type="match status" value="1"/>
</dbReference>
<accession>A0A8T7M183</accession>
<dbReference type="InterPro" id="IPR036688">
    <property type="entry name" value="MoeA_C_domain_IV_sf"/>
</dbReference>
<dbReference type="GO" id="GO:0005829">
    <property type="term" value="C:cytosol"/>
    <property type="evidence" value="ECO:0007669"/>
    <property type="project" value="TreeGrafter"/>
</dbReference>
<keyword evidence="16" id="KW-1185">Reference proteome</keyword>
<evidence type="ECO:0000313" key="14">
    <source>
        <dbReference type="EMBL" id="WJW67224.1"/>
    </source>
</evidence>
<name>A0A8T7M183_9CHLR</name>
<dbReference type="Pfam" id="PF00994">
    <property type="entry name" value="MoCF_biosynth"/>
    <property type="match status" value="1"/>
</dbReference>
<dbReference type="EMBL" id="CP128399">
    <property type="protein sequence ID" value="WJW67224.1"/>
    <property type="molecule type" value="Genomic_DNA"/>
</dbReference>
<keyword evidence="9 11" id="KW-0501">Molybdenum cofactor biosynthesis</keyword>
<reference evidence="13 15" key="1">
    <citation type="submission" date="2020-06" db="EMBL/GenBank/DDBJ databases">
        <title>Anoxygenic phototrophic Chloroflexota member uses a Type I reaction center.</title>
        <authorList>
            <person name="Tsuji J.M."/>
            <person name="Shaw N.A."/>
            <person name="Nagashima S."/>
            <person name="Venkiteswaran J."/>
            <person name="Schiff S.L."/>
            <person name="Hanada S."/>
            <person name="Tank M."/>
            <person name="Neufeld J.D."/>
        </authorList>
    </citation>
    <scope>NUCLEOTIDE SEQUENCE [LARGE SCALE GENOMIC DNA]</scope>
    <source>
        <strain evidence="13">L227-S17</strain>
    </source>
</reference>
<comment type="catalytic activity">
    <reaction evidence="10">
        <text>adenylyl-molybdopterin + molybdate = Mo-molybdopterin + AMP + H(+)</text>
        <dbReference type="Rhea" id="RHEA:35047"/>
        <dbReference type="ChEBI" id="CHEBI:15378"/>
        <dbReference type="ChEBI" id="CHEBI:36264"/>
        <dbReference type="ChEBI" id="CHEBI:62727"/>
        <dbReference type="ChEBI" id="CHEBI:71302"/>
        <dbReference type="ChEBI" id="CHEBI:456215"/>
        <dbReference type="EC" id="2.10.1.1"/>
    </reaction>
</comment>
<evidence type="ECO:0000256" key="2">
    <source>
        <dbReference type="ARBA" id="ARBA00002901"/>
    </source>
</evidence>
<dbReference type="EC" id="2.10.1.1" evidence="11"/>
<evidence type="ECO:0000256" key="8">
    <source>
        <dbReference type="ARBA" id="ARBA00022842"/>
    </source>
</evidence>
<evidence type="ECO:0000259" key="12">
    <source>
        <dbReference type="SMART" id="SM00852"/>
    </source>
</evidence>
<dbReference type="InterPro" id="IPR036425">
    <property type="entry name" value="MoaB/Mog-like_dom_sf"/>
</dbReference>
<dbReference type="Gene3D" id="3.90.105.10">
    <property type="entry name" value="Molybdopterin biosynthesis moea protein, domain 2"/>
    <property type="match status" value="1"/>
</dbReference>
<evidence type="ECO:0000256" key="4">
    <source>
        <dbReference type="ARBA" id="ARBA00010763"/>
    </source>
</evidence>
<dbReference type="GO" id="GO:0046872">
    <property type="term" value="F:metal ion binding"/>
    <property type="evidence" value="ECO:0007669"/>
    <property type="project" value="UniProtKB-UniRule"/>
</dbReference>
<proteinExistence type="inferred from homology"/>
<feature type="domain" description="MoaB/Mog" evidence="12">
    <location>
        <begin position="184"/>
        <end position="325"/>
    </location>
</feature>
<dbReference type="GO" id="GO:0006777">
    <property type="term" value="P:Mo-molybdopterin cofactor biosynthetic process"/>
    <property type="evidence" value="ECO:0007669"/>
    <property type="project" value="UniProtKB-UniRule"/>
</dbReference>
<evidence type="ECO:0000256" key="7">
    <source>
        <dbReference type="ARBA" id="ARBA00022723"/>
    </source>
</evidence>
<keyword evidence="6 11" id="KW-0808">Transferase</keyword>
<comment type="pathway">
    <text evidence="3 11">Cofactor biosynthesis; molybdopterin biosynthesis.</text>
</comment>
<dbReference type="Proteomes" id="UP001431572">
    <property type="component" value="Chromosome 1"/>
</dbReference>
<evidence type="ECO:0000256" key="9">
    <source>
        <dbReference type="ARBA" id="ARBA00023150"/>
    </source>
</evidence>
<dbReference type="Gene3D" id="3.40.980.10">
    <property type="entry name" value="MoaB/Mog-like domain"/>
    <property type="match status" value="1"/>
</dbReference>
<comment type="function">
    <text evidence="2 11">Catalyzes the insertion of molybdate into adenylated molybdopterin with the concomitant release of AMP.</text>
</comment>
<dbReference type="PANTHER" id="PTHR10192">
    <property type="entry name" value="MOLYBDOPTERIN BIOSYNTHESIS PROTEIN"/>
    <property type="match status" value="1"/>
</dbReference>
<organism evidence="13 15">
    <name type="scientific">Candidatus Chlorohelix allophototropha</name>
    <dbReference type="NCBI Taxonomy" id="3003348"/>
    <lineage>
        <taxon>Bacteria</taxon>
        <taxon>Bacillati</taxon>
        <taxon>Chloroflexota</taxon>
        <taxon>Chloroflexia</taxon>
        <taxon>Candidatus Chloroheliales</taxon>
        <taxon>Candidatus Chloroheliaceae</taxon>
        <taxon>Candidatus Chlorohelix</taxon>
    </lineage>
</organism>
<dbReference type="FunFam" id="3.40.980.10:FF:000004">
    <property type="entry name" value="Molybdopterin molybdenumtransferase"/>
    <property type="match status" value="1"/>
</dbReference>
<comment type="cofactor">
    <cofactor evidence="1 11">
        <name>Mg(2+)</name>
        <dbReference type="ChEBI" id="CHEBI:18420"/>
    </cofactor>
</comment>
<dbReference type="Gene3D" id="2.170.190.11">
    <property type="entry name" value="Molybdopterin biosynthesis moea protein, domain 3"/>
    <property type="match status" value="1"/>
</dbReference>
<dbReference type="InterPro" id="IPR005110">
    <property type="entry name" value="MoeA_linker/N"/>
</dbReference>
<dbReference type="GO" id="GO:0061599">
    <property type="term" value="F:molybdopterin molybdotransferase activity"/>
    <property type="evidence" value="ECO:0007669"/>
    <property type="project" value="UniProtKB-UniRule"/>
</dbReference>
<evidence type="ECO:0000256" key="5">
    <source>
        <dbReference type="ARBA" id="ARBA00022505"/>
    </source>
</evidence>
<evidence type="ECO:0000313" key="15">
    <source>
        <dbReference type="Proteomes" id="UP000521676"/>
    </source>
</evidence>
<protein>
    <recommendedName>
        <fullName evidence="11">Molybdopterin molybdenumtransferase</fullName>
        <ecNumber evidence="11">2.10.1.1</ecNumber>
    </recommendedName>
</protein>
<dbReference type="Gene3D" id="2.40.340.10">
    <property type="entry name" value="MoeA, C-terminal, domain IV"/>
    <property type="match status" value="1"/>
</dbReference>
<sequence>MTEKTMRPSTYAIIEPEEASKLIYENVAQVGVEEISLLEGNGRILAEDIYAIGDMPPFDTTAVDGYALLWEDGIETRLIIGERTAGKVSDVTVVAGTAVRIMTGAPLPSGANSVIMVEDTSEDNKKLIVRKLPQASDNIRPTGQDLQAGQLVLKAGITLNAAELGLIATVNRPRFQAVRRPRIAIISTGDEIVEPGEVAAYGQIYDSNRFSLVAAVRNAGAEAVSLGIAPDTREGLKNLVERALAEYDGLVTSGGVSVGKLDLVKDLLEEMGTIHFGRVNLKPGKPLTFVTVEVDGKRKPVFGLPGFPVSSLVSFELFVRPALLKMGGFAELSRPVLQVRTEHVIKHSPERNEFVRAIVTSHYDPETSNYWYSARTTGAQTSSRLLSMLGANALLKLVPGSNEIAEGSIVSAILIEQI</sequence>
<dbReference type="Proteomes" id="UP000521676">
    <property type="component" value="Unassembled WGS sequence"/>
</dbReference>
<dbReference type="Pfam" id="PF03454">
    <property type="entry name" value="MoeA_C"/>
    <property type="match status" value="1"/>
</dbReference>
<dbReference type="NCBIfam" id="TIGR00177">
    <property type="entry name" value="molyb_syn"/>
    <property type="match status" value="1"/>
</dbReference>
<dbReference type="InterPro" id="IPR038987">
    <property type="entry name" value="MoeA-like"/>
</dbReference>
<dbReference type="SUPFAM" id="SSF63867">
    <property type="entry name" value="MoeA C-terminal domain-like"/>
    <property type="match status" value="1"/>
</dbReference>
<evidence type="ECO:0000256" key="10">
    <source>
        <dbReference type="ARBA" id="ARBA00047317"/>
    </source>
</evidence>
<dbReference type="SMART" id="SM00852">
    <property type="entry name" value="MoCF_biosynth"/>
    <property type="match status" value="1"/>
</dbReference>
<dbReference type="CDD" id="cd00887">
    <property type="entry name" value="MoeA"/>
    <property type="match status" value="1"/>
</dbReference>
<dbReference type="PANTHER" id="PTHR10192:SF5">
    <property type="entry name" value="GEPHYRIN"/>
    <property type="match status" value="1"/>
</dbReference>
<dbReference type="FunFam" id="2.170.190.11:FF:000001">
    <property type="entry name" value="Molybdopterin molybdenumtransferase"/>
    <property type="match status" value="1"/>
</dbReference>
<dbReference type="InterPro" id="IPR036135">
    <property type="entry name" value="MoeA_linker/N_sf"/>
</dbReference>
<dbReference type="InterPro" id="IPR001453">
    <property type="entry name" value="MoaB/Mog_dom"/>
</dbReference>
<reference evidence="14" key="2">
    <citation type="journal article" date="2024" name="Nature">
        <title>Anoxygenic phototroph of the Chloroflexota uses a type I reaction centre.</title>
        <authorList>
            <person name="Tsuji J.M."/>
            <person name="Shaw N.A."/>
            <person name="Nagashima S."/>
            <person name="Venkiteswaran J.J."/>
            <person name="Schiff S.L."/>
            <person name="Watanabe T."/>
            <person name="Fukui M."/>
            <person name="Hanada S."/>
            <person name="Tank M."/>
            <person name="Neufeld J.D."/>
        </authorList>
    </citation>
    <scope>NUCLEOTIDE SEQUENCE</scope>
    <source>
        <strain evidence="14">L227-S17</strain>
    </source>
</reference>
<evidence type="ECO:0000256" key="3">
    <source>
        <dbReference type="ARBA" id="ARBA00005046"/>
    </source>
</evidence>
<evidence type="ECO:0000313" key="13">
    <source>
        <dbReference type="EMBL" id="NWJ45351.1"/>
    </source>
</evidence>
<gene>
    <name evidence="13" type="ORF">HXX08_05670</name>
    <name evidence="14" type="ORF">OZ401_000482</name>
</gene>
<dbReference type="RefSeq" id="WP_341469122.1">
    <property type="nucleotide sequence ID" value="NZ_CP128399.1"/>
</dbReference>
<dbReference type="EMBL" id="JACATZ010000001">
    <property type="protein sequence ID" value="NWJ45351.1"/>
    <property type="molecule type" value="Genomic_DNA"/>
</dbReference>
<dbReference type="AlphaFoldDB" id="A0A8T7M183"/>
<keyword evidence="7 11" id="KW-0479">Metal-binding</keyword>
<evidence type="ECO:0000256" key="6">
    <source>
        <dbReference type="ARBA" id="ARBA00022679"/>
    </source>
</evidence>
<evidence type="ECO:0000256" key="11">
    <source>
        <dbReference type="RuleBase" id="RU365090"/>
    </source>
</evidence>
<keyword evidence="5 11" id="KW-0500">Molybdenum</keyword>
<dbReference type="InterPro" id="IPR005111">
    <property type="entry name" value="MoeA_C_domain_IV"/>
</dbReference>
<evidence type="ECO:0000256" key="1">
    <source>
        <dbReference type="ARBA" id="ARBA00001946"/>
    </source>
</evidence>
<comment type="similarity">
    <text evidence="4 11">Belongs to the MoeA family.</text>
</comment>
<dbReference type="NCBIfam" id="NF045515">
    <property type="entry name" value="Glp_gephyrin"/>
    <property type="match status" value="1"/>
</dbReference>
<dbReference type="SUPFAM" id="SSF63882">
    <property type="entry name" value="MoeA N-terminal region -like"/>
    <property type="match status" value="1"/>
</dbReference>
<dbReference type="Pfam" id="PF03453">
    <property type="entry name" value="MoeA_N"/>
    <property type="match status" value="1"/>
</dbReference>